<sequence length="499" mass="53474">MRRTVRVGRAGAAGVLIALGIGLGAYNSWWIALLLSLPLIVGGVALLPWPSRVSELAPFVEQTLGELVPVRVDALSRSSLGENDLQPTLVTATISPPHDTAYQGRWIASMSSGEFRSLTERPDTELPLRRLPPREPARAPEFHDQPGKWAVIYPAVTMLMALTVLFGVGDAWHISPSSASAPAAPRADTGSKSKSMDLNARRDGMIRAITAQFGPAAANNLLGVRLTGSGSDYGTVLDPTNGDTTTVYINNGGDAFTTPSPRVRRKDSTFLATDIASTDLNAIVDKMVRQLESQGRLSKLDTLEIKRSGPGAPVILTGTFGSKTVDALPDGTVGEIFDPADFAVSFQKARDGLALAGIAPSDRVLTNFEIRGTHRATPTARPSEVQTNGGVMLDFQTGNRAGQIIVVPGELPEITDKSYNSGRQTFSFDDISQEAFETVRAQAMQRGALEPYEREAVDIWLTDREIDEHRLAIRIELAGVKEATGTYSLTGEFLAPGAI</sequence>
<evidence type="ECO:0000313" key="1">
    <source>
        <dbReference type="EMBL" id="QZH64340.1"/>
    </source>
</evidence>
<protein>
    <submittedName>
        <fullName evidence="1">Uncharacterized protein</fullName>
    </submittedName>
</protein>
<dbReference type="Proteomes" id="UP000825598">
    <property type="component" value="Chromosome"/>
</dbReference>
<proteinExistence type="predicted"/>
<name>A0ACD1FBE0_MYCFR</name>
<accession>A0ACD1FBE0</accession>
<gene>
    <name evidence="1" type="ORF">K6L26_20100</name>
</gene>
<reference evidence="1" key="1">
    <citation type="submission" date="2021-07" db="EMBL/GenBank/DDBJ databases">
        <title>Complete Genome Sequences of Mycobacterium farcinogenes Isolated from Clinical Specimens from Patients in Thailand.</title>
        <authorList>
            <person name="Sodsai P."/>
        </authorList>
    </citation>
    <scope>NUCLEOTIDE SEQUENCE</scope>
    <source>
        <strain evidence="1">BKK/CU-MFGFA-001</strain>
    </source>
</reference>
<dbReference type="EMBL" id="CP081673">
    <property type="protein sequence ID" value="QZH64340.1"/>
    <property type="molecule type" value="Genomic_DNA"/>
</dbReference>
<organism evidence="1 2">
    <name type="scientific">Mycolicibacterium farcinogenes</name>
    <name type="common">Mycobacterium farcinogenes</name>
    <dbReference type="NCBI Taxonomy" id="1802"/>
    <lineage>
        <taxon>Bacteria</taxon>
        <taxon>Bacillati</taxon>
        <taxon>Actinomycetota</taxon>
        <taxon>Actinomycetes</taxon>
        <taxon>Mycobacteriales</taxon>
        <taxon>Mycobacteriaceae</taxon>
        <taxon>Mycolicibacterium</taxon>
    </lineage>
</organism>
<keyword evidence="2" id="KW-1185">Reference proteome</keyword>
<evidence type="ECO:0000313" key="2">
    <source>
        <dbReference type="Proteomes" id="UP000825598"/>
    </source>
</evidence>